<evidence type="ECO:0000313" key="2">
    <source>
        <dbReference type="Proteomes" id="UP000814033"/>
    </source>
</evidence>
<name>A0ACB8RL13_9AGAM</name>
<protein>
    <submittedName>
        <fullName evidence="1">Proteasome maturation factor UMP1</fullName>
    </submittedName>
</protein>
<accession>A0ACB8RL13</accession>
<proteinExistence type="predicted"/>
<reference evidence="1" key="1">
    <citation type="submission" date="2021-02" db="EMBL/GenBank/DDBJ databases">
        <authorList>
            <consortium name="DOE Joint Genome Institute"/>
            <person name="Ahrendt S."/>
            <person name="Looney B.P."/>
            <person name="Miyauchi S."/>
            <person name="Morin E."/>
            <person name="Drula E."/>
            <person name="Courty P.E."/>
            <person name="Chicoki N."/>
            <person name="Fauchery L."/>
            <person name="Kohler A."/>
            <person name="Kuo A."/>
            <person name="Labutti K."/>
            <person name="Pangilinan J."/>
            <person name="Lipzen A."/>
            <person name="Riley R."/>
            <person name="Andreopoulos W."/>
            <person name="He G."/>
            <person name="Johnson J."/>
            <person name="Barry K.W."/>
            <person name="Grigoriev I.V."/>
            <person name="Nagy L."/>
            <person name="Hibbett D."/>
            <person name="Henrissat B."/>
            <person name="Matheny P.B."/>
            <person name="Labbe J."/>
            <person name="Martin F."/>
        </authorList>
    </citation>
    <scope>NUCLEOTIDE SEQUENCE</scope>
    <source>
        <strain evidence="1">FP105234-sp</strain>
    </source>
</reference>
<comment type="caution">
    <text evidence="1">The sequence shown here is derived from an EMBL/GenBank/DDBJ whole genome shotgun (WGS) entry which is preliminary data.</text>
</comment>
<sequence length="159" mass="17843">MAESSYASTRVPHPLLRNTMESSMRIVPASAPKLATVADTAGSLGLHDTLKYGPRSLATEIKTTNSLQNRLENWDETQDSLKLTIERNIYGLHAPMRQLMERKIISVNRHMPAFPQSNVHLDILMGRDETLDVTDFFGNVPAGPSMDIHADMEKKLRMQ</sequence>
<dbReference type="EMBL" id="MU275985">
    <property type="protein sequence ID" value="KAI0044361.1"/>
    <property type="molecule type" value="Genomic_DNA"/>
</dbReference>
<keyword evidence="2" id="KW-1185">Reference proteome</keyword>
<keyword evidence="1" id="KW-0647">Proteasome</keyword>
<dbReference type="Proteomes" id="UP000814033">
    <property type="component" value="Unassembled WGS sequence"/>
</dbReference>
<reference evidence="1" key="2">
    <citation type="journal article" date="2022" name="New Phytol.">
        <title>Evolutionary transition to the ectomycorrhizal habit in the genomes of a hyperdiverse lineage of mushroom-forming fungi.</title>
        <authorList>
            <person name="Looney B."/>
            <person name="Miyauchi S."/>
            <person name="Morin E."/>
            <person name="Drula E."/>
            <person name="Courty P.E."/>
            <person name="Kohler A."/>
            <person name="Kuo A."/>
            <person name="LaButti K."/>
            <person name="Pangilinan J."/>
            <person name="Lipzen A."/>
            <person name="Riley R."/>
            <person name="Andreopoulos W."/>
            <person name="He G."/>
            <person name="Johnson J."/>
            <person name="Nolan M."/>
            <person name="Tritt A."/>
            <person name="Barry K.W."/>
            <person name="Grigoriev I.V."/>
            <person name="Nagy L.G."/>
            <person name="Hibbett D."/>
            <person name="Henrissat B."/>
            <person name="Matheny P.B."/>
            <person name="Labbe J."/>
            <person name="Martin F.M."/>
        </authorList>
    </citation>
    <scope>NUCLEOTIDE SEQUENCE</scope>
    <source>
        <strain evidence="1">FP105234-sp</strain>
    </source>
</reference>
<evidence type="ECO:0000313" key="1">
    <source>
        <dbReference type="EMBL" id="KAI0044361.1"/>
    </source>
</evidence>
<gene>
    <name evidence="1" type="ORF">FA95DRAFT_1681227</name>
</gene>
<organism evidence="1 2">
    <name type="scientific">Auriscalpium vulgare</name>
    <dbReference type="NCBI Taxonomy" id="40419"/>
    <lineage>
        <taxon>Eukaryota</taxon>
        <taxon>Fungi</taxon>
        <taxon>Dikarya</taxon>
        <taxon>Basidiomycota</taxon>
        <taxon>Agaricomycotina</taxon>
        <taxon>Agaricomycetes</taxon>
        <taxon>Russulales</taxon>
        <taxon>Auriscalpiaceae</taxon>
        <taxon>Auriscalpium</taxon>
    </lineage>
</organism>